<reference evidence="6 7" key="1">
    <citation type="journal article" date="2020" name="IScience">
        <title>Genome Sequencing of the Endangered Kingdonia uniflora (Circaeasteraceae, Ranunculales) Reveals Potential Mechanisms of Evolutionary Specialization.</title>
        <authorList>
            <person name="Sun Y."/>
            <person name="Deng T."/>
            <person name="Zhang A."/>
            <person name="Moore M.J."/>
            <person name="Landis J.B."/>
            <person name="Lin N."/>
            <person name="Zhang H."/>
            <person name="Zhang X."/>
            <person name="Huang J."/>
            <person name="Zhang X."/>
            <person name="Sun H."/>
            <person name="Wang H."/>
        </authorList>
    </citation>
    <scope>NUCLEOTIDE SEQUENCE [LARGE SCALE GENOMIC DNA]</scope>
    <source>
        <strain evidence="6">TB1705</strain>
        <tissue evidence="6">Leaf</tissue>
    </source>
</reference>
<proteinExistence type="predicted"/>
<keyword evidence="3" id="KW-0611">Plant defense</keyword>
<evidence type="ECO:0000259" key="4">
    <source>
        <dbReference type="Pfam" id="PF18052"/>
    </source>
</evidence>
<dbReference type="InterPro" id="IPR032675">
    <property type="entry name" value="LRR_dom_sf"/>
</dbReference>
<protein>
    <recommendedName>
        <fullName evidence="8">Rx N-terminal domain-containing protein</fullName>
    </recommendedName>
</protein>
<dbReference type="GO" id="GO:0006952">
    <property type="term" value="P:defense response"/>
    <property type="evidence" value="ECO:0007669"/>
    <property type="project" value="UniProtKB-KW"/>
</dbReference>
<dbReference type="PANTHER" id="PTHR47186:SF30">
    <property type="entry name" value="EF-HAND DOMAIN-CONTAINING PROTEIN"/>
    <property type="match status" value="1"/>
</dbReference>
<dbReference type="GO" id="GO:0000166">
    <property type="term" value="F:nucleotide binding"/>
    <property type="evidence" value="ECO:0007669"/>
    <property type="project" value="UniProtKB-KW"/>
</dbReference>
<dbReference type="Gene3D" id="1.20.5.4130">
    <property type="match status" value="1"/>
</dbReference>
<evidence type="ECO:0000256" key="1">
    <source>
        <dbReference type="ARBA" id="ARBA00022737"/>
    </source>
</evidence>
<dbReference type="PANTHER" id="PTHR47186">
    <property type="entry name" value="LEUCINE-RICH REPEAT-CONTAINING PROTEIN 57"/>
    <property type="match status" value="1"/>
</dbReference>
<organism evidence="6 7">
    <name type="scientific">Kingdonia uniflora</name>
    <dbReference type="NCBI Taxonomy" id="39325"/>
    <lineage>
        <taxon>Eukaryota</taxon>
        <taxon>Viridiplantae</taxon>
        <taxon>Streptophyta</taxon>
        <taxon>Embryophyta</taxon>
        <taxon>Tracheophyta</taxon>
        <taxon>Spermatophyta</taxon>
        <taxon>Magnoliopsida</taxon>
        <taxon>Ranunculales</taxon>
        <taxon>Circaeasteraceae</taxon>
        <taxon>Kingdonia</taxon>
    </lineage>
</organism>
<evidence type="ECO:0008006" key="8">
    <source>
        <dbReference type="Google" id="ProtNLM"/>
    </source>
</evidence>
<evidence type="ECO:0000256" key="2">
    <source>
        <dbReference type="ARBA" id="ARBA00022741"/>
    </source>
</evidence>
<comment type="caution">
    <text evidence="6">The sequence shown here is derived from an EMBL/GenBank/DDBJ whole genome shotgun (WGS) entry which is preliminary data.</text>
</comment>
<feature type="domain" description="R13L1/DRL21-like LRR repeat region" evidence="5">
    <location>
        <begin position="141"/>
        <end position="270"/>
    </location>
</feature>
<dbReference type="Pfam" id="PF25019">
    <property type="entry name" value="LRR_R13L1-DRL21"/>
    <property type="match status" value="1"/>
</dbReference>
<evidence type="ECO:0000313" key="6">
    <source>
        <dbReference type="EMBL" id="KAF6152312.1"/>
    </source>
</evidence>
<dbReference type="OrthoDB" id="2018313at2759"/>
<dbReference type="Gene3D" id="3.80.10.10">
    <property type="entry name" value="Ribonuclease Inhibitor"/>
    <property type="match status" value="1"/>
</dbReference>
<feature type="domain" description="Disease resistance N-terminal" evidence="4">
    <location>
        <begin position="17"/>
        <end position="91"/>
    </location>
</feature>
<dbReference type="EMBL" id="JACGCM010001644">
    <property type="protein sequence ID" value="KAF6152312.1"/>
    <property type="molecule type" value="Genomic_DNA"/>
</dbReference>
<keyword evidence="7" id="KW-1185">Reference proteome</keyword>
<evidence type="ECO:0000256" key="3">
    <source>
        <dbReference type="ARBA" id="ARBA00022821"/>
    </source>
</evidence>
<dbReference type="CDD" id="cd14798">
    <property type="entry name" value="RX-CC_like"/>
    <property type="match status" value="1"/>
</dbReference>
<dbReference type="Pfam" id="PF18052">
    <property type="entry name" value="Rx_N"/>
    <property type="match status" value="1"/>
</dbReference>
<gene>
    <name evidence="6" type="ORF">GIB67_005966</name>
</gene>
<dbReference type="SUPFAM" id="SSF52058">
    <property type="entry name" value="L domain-like"/>
    <property type="match status" value="1"/>
</dbReference>
<dbReference type="InterPro" id="IPR038005">
    <property type="entry name" value="RX-like_CC"/>
</dbReference>
<dbReference type="AlphaFoldDB" id="A0A7J7MBV4"/>
<keyword evidence="1" id="KW-0677">Repeat</keyword>
<sequence length="473" mass="53291">MAEALVSGLKGQLRSFLLENLKEEVALVAGARGEIEKLAATFENILAVLNDAESQQVKKESVKVWLLKLKDIAYDIEDVLEEWHTRILKSQIDGVDDNVGLISVTEMVSSSALFLCSFFNKLILHDDIGRKMKKLRERLELRELSNLNNLRGSLAIANIKGGGSKESIGDANLKNKEHLRTLLLQFVKEAYEGKRDDDDSAIELFEPHPNLEELEIWYYGGSKLPNWMEFPTNQSSSIMLCRLQIGKCRNLEVLPPIAKLESLQYLYLEGLDSMSAKGLFNGLEASSTTVAYPNLKKLVINGQKHWEEWVMETSSENINVMPLLRDLYILNCPVLKSVPHQILSLSVRKLFIKNCPELRISCLPPLLEELTLDGDAGSLSSSFPFKNNTSLKVMWIQDSPHLTLPRGLSQFKTLLILKILDCNSLMCIPDELRHVTSLHELVIARCSILGPRCEKEVGKDWSIISHIPNIIYG</sequence>
<accession>A0A7J7MBV4</accession>
<evidence type="ECO:0000259" key="5">
    <source>
        <dbReference type="Pfam" id="PF25019"/>
    </source>
</evidence>
<dbReference type="InterPro" id="IPR056789">
    <property type="entry name" value="LRR_R13L1-DRL21"/>
</dbReference>
<keyword evidence="2" id="KW-0547">Nucleotide-binding</keyword>
<dbReference type="Proteomes" id="UP000541444">
    <property type="component" value="Unassembled WGS sequence"/>
</dbReference>
<dbReference type="InterPro" id="IPR041118">
    <property type="entry name" value="Rx_N"/>
</dbReference>
<evidence type="ECO:0000313" key="7">
    <source>
        <dbReference type="Proteomes" id="UP000541444"/>
    </source>
</evidence>
<name>A0A7J7MBV4_9MAGN</name>